<name>R0I270_9BRAS</name>
<evidence type="ECO:0000256" key="5">
    <source>
        <dbReference type="SAM" id="Coils"/>
    </source>
</evidence>
<keyword evidence="7" id="KW-1185">Reference proteome</keyword>
<dbReference type="SUPFAM" id="SSF47459">
    <property type="entry name" value="HLH, helix-loop-helix DNA-binding domain"/>
    <property type="match status" value="1"/>
</dbReference>
<protein>
    <recommendedName>
        <fullName evidence="8">BHLH domain-containing protein</fullName>
    </recommendedName>
</protein>
<dbReference type="PANTHER" id="PTHR46266">
    <property type="entry name" value="TRANSCRIPTION FACTOR TT8"/>
    <property type="match status" value="1"/>
</dbReference>
<evidence type="ECO:0000256" key="2">
    <source>
        <dbReference type="ARBA" id="ARBA00023015"/>
    </source>
</evidence>
<dbReference type="GO" id="GO:0005634">
    <property type="term" value="C:nucleus"/>
    <property type="evidence" value="ECO:0007669"/>
    <property type="project" value="UniProtKB-SubCell"/>
</dbReference>
<comment type="subcellular location">
    <subcellularLocation>
        <location evidence="1">Nucleus</location>
    </subcellularLocation>
</comment>
<evidence type="ECO:0000313" key="6">
    <source>
        <dbReference type="EMBL" id="EOA36344.1"/>
    </source>
</evidence>
<dbReference type="InterPro" id="IPR036638">
    <property type="entry name" value="HLH_DNA-bd_sf"/>
</dbReference>
<dbReference type="EMBL" id="KB870805">
    <property type="protein sequence ID" value="EOA36344.1"/>
    <property type="molecule type" value="Genomic_DNA"/>
</dbReference>
<reference evidence="7" key="1">
    <citation type="journal article" date="2013" name="Nat. Genet.">
        <title>The Capsella rubella genome and the genomic consequences of rapid mating system evolution.</title>
        <authorList>
            <person name="Slotte T."/>
            <person name="Hazzouri K.M."/>
            <person name="Agren J.A."/>
            <person name="Koenig D."/>
            <person name="Maumus F."/>
            <person name="Guo Y.L."/>
            <person name="Steige K."/>
            <person name="Platts A.E."/>
            <person name="Escobar J.S."/>
            <person name="Newman L.K."/>
            <person name="Wang W."/>
            <person name="Mandakova T."/>
            <person name="Vello E."/>
            <person name="Smith L.M."/>
            <person name="Henz S.R."/>
            <person name="Steffen J."/>
            <person name="Takuno S."/>
            <person name="Brandvain Y."/>
            <person name="Coop G."/>
            <person name="Andolfatto P."/>
            <person name="Hu T.T."/>
            <person name="Blanchette M."/>
            <person name="Clark R.M."/>
            <person name="Quesneville H."/>
            <person name="Nordborg M."/>
            <person name="Gaut B.S."/>
            <person name="Lysak M.A."/>
            <person name="Jenkins J."/>
            <person name="Grimwood J."/>
            <person name="Chapman J."/>
            <person name="Prochnik S."/>
            <person name="Shu S."/>
            <person name="Rokhsar D."/>
            <person name="Schmutz J."/>
            <person name="Weigel D."/>
            <person name="Wright S.I."/>
        </authorList>
    </citation>
    <scope>NUCLEOTIDE SEQUENCE [LARGE SCALE GENOMIC DNA]</scope>
    <source>
        <strain evidence="7">cv. Monte Gargano</strain>
    </source>
</reference>
<keyword evidence="4" id="KW-0539">Nucleus</keyword>
<dbReference type="Gene3D" id="4.10.280.10">
    <property type="entry name" value="Helix-loop-helix DNA-binding domain"/>
    <property type="match status" value="1"/>
</dbReference>
<sequence length="109" mass="12557">MCCGRYLHDVPLMHSSDEKKMFQAETTGLNQCVSMEYDDDDPSHDKTKENDKLNVLKSMVPTVNETKSQSVLNKTIKYLHELEARVEELESQHGCVSRLRLTITMECSY</sequence>
<accession>R0I270</accession>
<evidence type="ECO:0000256" key="1">
    <source>
        <dbReference type="ARBA" id="ARBA00004123"/>
    </source>
</evidence>
<evidence type="ECO:0000256" key="4">
    <source>
        <dbReference type="ARBA" id="ARBA00023242"/>
    </source>
</evidence>
<organism evidence="6 7">
    <name type="scientific">Capsella rubella</name>
    <dbReference type="NCBI Taxonomy" id="81985"/>
    <lineage>
        <taxon>Eukaryota</taxon>
        <taxon>Viridiplantae</taxon>
        <taxon>Streptophyta</taxon>
        <taxon>Embryophyta</taxon>
        <taxon>Tracheophyta</taxon>
        <taxon>Spermatophyta</taxon>
        <taxon>Magnoliopsida</taxon>
        <taxon>eudicotyledons</taxon>
        <taxon>Gunneridae</taxon>
        <taxon>Pentapetalae</taxon>
        <taxon>rosids</taxon>
        <taxon>malvids</taxon>
        <taxon>Brassicales</taxon>
        <taxon>Brassicaceae</taxon>
        <taxon>Camelineae</taxon>
        <taxon>Capsella</taxon>
    </lineage>
</organism>
<evidence type="ECO:0000256" key="3">
    <source>
        <dbReference type="ARBA" id="ARBA00023163"/>
    </source>
</evidence>
<feature type="coiled-coil region" evidence="5">
    <location>
        <begin position="72"/>
        <end position="99"/>
    </location>
</feature>
<proteinExistence type="predicted"/>
<dbReference type="PANTHER" id="PTHR46266:SF1">
    <property type="entry name" value="TRANSCRIPTION FACTOR MYC1"/>
    <property type="match status" value="1"/>
</dbReference>
<dbReference type="Proteomes" id="UP000029121">
    <property type="component" value="Unassembled WGS sequence"/>
</dbReference>
<dbReference type="AlphaFoldDB" id="R0I270"/>
<dbReference type="STRING" id="81985.R0I270"/>
<keyword evidence="2" id="KW-0805">Transcription regulation</keyword>
<evidence type="ECO:0000313" key="7">
    <source>
        <dbReference type="Proteomes" id="UP000029121"/>
    </source>
</evidence>
<keyword evidence="3" id="KW-0804">Transcription</keyword>
<evidence type="ECO:0008006" key="8">
    <source>
        <dbReference type="Google" id="ProtNLM"/>
    </source>
</evidence>
<keyword evidence="5" id="KW-0175">Coiled coil</keyword>
<dbReference type="GO" id="GO:0046983">
    <property type="term" value="F:protein dimerization activity"/>
    <property type="evidence" value="ECO:0007669"/>
    <property type="project" value="InterPro"/>
</dbReference>
<gene>
    <name evidence="6" type="ORF">CARUB_v10010705mg</name>
</gene>